<sequence length="154" mass="15654">MLGPPMESPALHAGLVVAAVAFLAVAGTLPARPAPDAAGVADTVDRVAAGAAPASASHDHAADAVRLRPHSIAMRNDAGTARATFAFGAIVPVADGPLRRVLDGNAPQRVFTDRAAFRRAVDAARARGPGWTASEEITVTGVSWDGYRVTLVGA</sequence>
<dbReference type="STRING" id="699431.SY89_01461"/>
<organism evidence="1 2">
    <name type="scientific">Halolamina pelagica</name>
    <dbReference type="NCBI Taxonomy" id="699431"/>
    <lineage>
        <taxon>Archaea</taxon>
        <taxon>Methanobacteriati</taxon>
        <taxon>Methanobacteriota</taxon>
        <taxon>Stenosarchaea group</taxon>
        <taxon>Halobacteria</taxon>
        <taxon>Halobacteriales</taxon>
        <taxon>Haloferacaceae</taxon>
    </lineage>
</organism>
<dbReference type="RefSeq" id="WP_054583603.1">
    <property type="nucleotide sequence ID" value="NZ_LGUC01000001.1"/>
</dbReference>
<evidence type="ECO:0000313" key="1">
    <source>
        <dbReference type="EMBL" id="KPN30723.1"/>
    </source>
</evidence>
<evidence type="ECO:0000313" key="2">
    <source>
        <dbReference type="Proteomes" id="UP000050535"/>
    </source>
</evidence>
<dbReference type="AlphaFoldDB" id="A0A0N8HZX5"/>
<dbReference type="EMBL" id="LGUC01000001">
    <property type="protein sequence ID" value="KPN30723.1"/>
    <property type="molecule type" value="Genomic_DNA"/>
</dbReference>
<reference evidence="2" key="1">
    <citation type="submission" date="2013-11" db="EMBL/GenBank/DDBJ databases">
        <authorList>
            <person name="Hoang H.T."/>
            <person name="Killian M.L."/>
            <person name="Madson D.M."/>
            <person name="Arruda P.H.E."/>
            <person name="Sun D."/>
            <person name="Schwartz K.J."/>
            <person name="Yoon K."/>
        </authorList>
    </citation>
    <scope>NUCLEOTIDE SEQUENCE [LARGE SCALE GENOMIC DNA]</scope>
    <source>
        <strain evidence="2">CDK2</strain>
    </source>
</reference>
<comment type="caution">
    <text evidence="1">The sequence shown here is derived from an EMBL/GenBank/DDBJ whole genome shotgun (WGS) entry which is preliminary data.</text>
</comment>
<gene>
    <name evidence="1" type="ORF">SY89_01461</name>
</gene>
<name>A0A0N8HZX5_9EURY</name>
<dbReference type="Proteomes" id="UP000050535">
    <property type="component" value="Unassembled WGS sequence"/>
</dbReference>
<dbReference type="Pfam" id="PF23954">
    <property type="entry name" value="DUF7283"/>
    <property type="match status" value="1"/>
</dbReference>
<protein>
    <submittedName>
        <fullName evidence="1">Uncharacterized protein</fullName>
    </submittedName>
</protein>
<keyword evidence="2" id="KW-1185">Reference proteome</keyword>
<proteinExistence type="predicted"/>
<dbReference type="InterPro" id="IPR055707">
    <property type="entry name" value="DUF7283"/>
</dbReference>
<accession>A0A0N8HZX5</accession>